<gene>
    <name evidence="2" type="ORF">RJ641_020219</name>
</gene>
<dbReference type="Pfam" id="PF03140">
    <property type="entry name" value="DUF247"/>
    <property type="match status" value="1"/>
</dbReference>
<proteinExistence type="predicted"/>
<reference evidence="2 3" key="1">
    <citation type="submission" date="2023-12" db="EMBL/GenBank/DDBJ databases">
        <title>A high-quality genome assembly for Dillenia turbinata (Dilleniales).</title>
        <authorList>
            <person name="Chanderbali A."/>
        </authorList>
    </citation>
    <scope>NUCLEOTIDE SEQUENCE [LARGE SCALE GENOMIC DNA]</scope>
    <source>
        <strain evidence="2">LSX21</strain>
        <tissue evidence="2">Leaf</tissue>
    </source>
</reference>
<keyword evidence="1" id="KW-0472">Membrane</keyword>
<dbReference type="Proteomes" id="UP001370490">
    <property type="component" value="Unassembled WGS sequence"/>
</dbReference>
<protein>
    <submittedName>
        <fullName evidence="2">Uncharacterized protein</fullName>
    </submittedName>
</protein>
<dbReference type="EMBL" id="JBAMMX010000025">
    <property type="protein sequence ID" value="KAK6915102.1"/>
    <property type="molecule type" value="Genomic_DNA"/>
</dbReference>
<dbReference type="PANTHER" id="PTHR31549">
    <property type="entry name" value="PROTEIN, PUTATIVE (DUF247)-RELATED-RELATED"/>
    <property type="match status" value="1"/>
</dbReference>
<name>A0AAN8UT70_9MAGN</name>
<evidence type="ECO:0000313" key="2">
    <source>
        <dbReference type="EMBL" id="KAK6915102.1"/>
    </source>
</evidence>
<accession>A0AAN8UT70</accession>
<evidence type="ECO:0000313" key="3">
    <source>
        <dbReference type="Proteomes" id="UP001370490"/>
    </source>
</evidence>
<dbReference type="AlphaFoldDB" id="A0AAN8UT70"/>
<sequence length="605" mass="69184">MSHLKSSSISSQNPDIDEDQWVIQIKKGLEEELDEDTELPASIFSVPKTIVSSSPEFFYPQEVAIGPYHHWRSELYEMERYKLLAAKLLNKQLQQSKFEDVVEQLSKHEFRIRAYYHKYLDFKGDTLAWMMAIDASFLLQLLQVFVLKESGKELTRVSSRMSNLLDFAGMKSAHNALLRDMVMLENQIPLFVLQKVLETRYFSEETANEILLSMLMGMCKNLLPFKVIHETSKIEVDRYAHLLDFMYGMIMAPQAVEDSLETTEIEEKGKELKDHMITSLQAVEDSLKTTEILEKEKVKDEEELLDSSTVISQAPDQTKNLSTKLLKLLQTIRKKLFTNLSKGALKINNKIVLLAPIKIILKLPLTLFSKIPGLSLIAQPLESLFSSKIKKSIKPEEESSSDTMSKPPLVEEIAIPSVSELSKLGVRFEPLKDGTILDIDFDMKTFTLCLPVINLDVNSEVVLRNLVAYEVSVVSGPLVFTRYCELMAGIIDTEDDLKLLREKGIVVNRLKKDAEATNIWNGMNKSIKLNKVEKLDKVIENVNKYYANRWKIRSAKYLKKYGFGSWRCLTLLAAVFFLLMTALQSFCSVYSCSRLLHLPYLRTTN</sequence>
<comment type="caution">
    <text evidence="2">The sequence shown here is derived from an EMBL/GenBank/DDBJ whole genome shotgun (WGS) entry which is preliminary data.</text>
</comment>
<dbReference type="PANTHER" id="PTHR31549:SF277">
    <property type="entry name" value="OS08G0167400 PROTEIN"/>
    <property type="match status" value="1"/>
</dbReference>
<keyword evidence="1" id="KW-0812">Transmembrane</keyword>
<evidence type="ECO:0000256" key="1">
    <source>
        <dbReference type="SAM" id="Phobius"/>
    </source>
</evidence>
<keyword evidence="1" id="KW-1133">Transmembrane helix</keyword>
<dbReference type="InterPro" id="IPR004158">
    <property type="entry name" value="DUF247_pln"/>
</dbReference>
<keyword evidence="3" id="KW-1185">Reference proteome</keyword>
<feature type="transmembrane region" description="Helical" evidence="1">
    <location>
        <begin position="561"/>
        <end position="583"/>
    </location>
</feature>
<organism evidence="2 3">
    <name type="scientific">Dillenia turbinata</name>
    <dbReference type="NCBI Taxonomy" id="194707"/>
    <lineage>
        <taxon>Eukaryota</taxon>
        <taxon>Viridiplantae</taxon>
        <taxon>Streptophyta</taxon>
        <taxon>Embryophyta</taxon>
        <taxon>Tracheophyta</taxon>
        <taxon>Spermatophyta</taxon>
        <taxon>Magnoliopsida</taxon>
        <taxon>eudicotyledons</taxon>
        <taxon>Gunneridae</taxon>
        <taxon>Pentapetalae</taxon>
        <taxon>Dilleniales</taxon>
        <taxon>Dilleniaceae</taxon>
        <taxon>Dillenia</taxon>
    </lineage>
</organism>